<keyword evidence="2" id="KW-1185">Reference proteome</keyword>
<dbReference type="STRING" id="671072.PL9214670125"/>
<evidence type="ECO:0000313" key="1">
    <source>
        <dbReference type="EMBL" id="CUR35499.1"/>
    </source>
</evidence>
<reference evidence="2" key="1">
    <citation type="submission" date="2015-10" db="EMBL/GenBank/DDBJ databases">
        <authorList>
            <person name="Regsiter A."/>
            <person name="william w."/>
        </authorList>
    </citation>
    <scope>NUCLEOTIDE SEQUENCE [LARGE SCALE GENOMIC DNA]</scope>
</reference>
<name>A0A1J1LSB9_9CYAN</name>
<dbReference type="CDD" id="cd10227">
    <property type="entry name" value="ASKHA_NBD_ParM-like"/>
    <property type="match status" value="1"/>
</dbReference>
<dbReference type="RefSeq" id="WP_072722461.1">
    <property type="nucleotide sequence ID" value="NZ_LN889815.1"/>
</dbReference>
<sequence>MEKNTTRLIKIWADLGDSSLKVIVQLPNHPPQKLMMGSRVVELDDFQITQHQGSLLVKSYPQTDAWIRLGTQYYAVGKLAEKYAVDATRSSEQKQPKQMTAIPKLLAISGVIQELYDLPPRWELDLILLLPYPEYKFAITPENDLKTELTKALSEFEFRGNRLRIKLHDLSCKPEGAGLIMLRYQEEGGADWLLKNKAVVWMFGERNTSLIVYDHGSALGFTNNLGFYNLVATVQTSSLGQSASELTTVLLQVGKDLSINNPLIQRLATTDKSQKPIELEQLVKAMTSAKRHLWQQLFTWATPIIEDASELIIAGGAAPLYLDDIEATFPSIPLYKAIALPSQQTIMPPFPSPPKPPEWDDAKAATYRRNWGDVEGEKRYRSWLAECDERQNLNYSQQLELMQATIAQGDAAPSAQLQKKATQMIDQLEKTLFKSEKSTELESSDLTRFVDIYGIWKGTKHEQE</sequence>
<dbReference type="EMBL" id="CZDF01000174">
    <property type="protein sequence ID" value="CUR35499.1"/>
    <property type="molecule type" value="Genomic_DNA"/>
</dbReference>
<protein>
    <recommendedName>
        <fullName evidence="3">Actin-like protein N-terminal domain-containing protein</fullName>
    </recommendedName>
</protein>
<evidence type="ECO:0000313" key="2">
    <source>
        <dbReference type="Proteomes" id="UP000184315"/>
    </source>
</evidence>
<organism evidence="1 2">
    <name type="scientific">Planktothrix tepida PCC 9214</name>
    <dbReference type="NCBI Taxonomy" id="671072"/>
    <lineage>
        <taxon>Bacteria</taxon>
        <taxon>Bacillati</taxon>
        <taxon>Cyanobacteriota</taxon>
        <taxon>Cyanophyceae</taxon>
        <taxon>Oscillatoriophycideae</taxon>
        <taxon>Oscillatoriales</taxon>
        <taxon>Microcoleaceae</taxon>
        <taxon>Planktothrix</taxon>
    </lineage>
</organism>
<dbReference type="Proteomes" id="UP000184315">
    <property type="component" value="Unassembled WGS sequence"/>
</dbReference>
<proteinExistence type="predicted"/>
<dbReference type="AlphaFoldDB" id="A0A1J1LSB9"/>
<gene>
    <name evidence="1" type="ORF">PL9214670125</name>
</gene>
<evidence type="ECO:0008006" key="3">
    <source>
        <dbReference type="Google" id="ProtNLM"/>
    </source>
</evidence>
<accession>A0A1J1LSB9</accession>
<dbReference type="OrthoDB" id="528098at2"/>